<accession>A0A4C1WP48</accession>
<dbReference type="EMBL" id="BGZK01000591">
    <property type="protein sequence ID" value="GBP51895.1"/>
    <property type="molecule type" value="Genomic_DNA"/>
</dbReference>
<protein>
    <submittedName>
        <fullName evidence="2">Uncharacterized protein</fullName>
    </submittedName>
</protein>
<keyword evidence="3" id="KW-1185">Reference proteome</keyword>
<evidence type="ECO:0000313" key="3">
    <source>
        <dbReference type="Proteomes" id="UP000299102"/>
    </source>
</evidence>
<evidence type="ECO:0000313" key="2">
    <source>
        <dbReference type="EMBL" id="GBP51895.1"/>
    </source>
</evidence>
<dbReference type="Proteomes" id="UP000299102">
    <property type="component" value="Unassembled WGS sequence"/>
</dbReference>
<evidence type="ECO:0000256" key="1">
    <source>
        <dbReference type="SAM" id="MobiDB-lite"/>
    </source>
</evidence>
<organism evidence="2 3">
    <name type="scientific">Eumeta variegata</name>
    <name type="common">Bagworm moth</name>
    <name type="synonym">Eumeta japonica</name>
    <dbReference type="NCBI Taxonomy" id="151549"/>
    <lineage>
        <taxon>Eukaryota</taxon>
        <taxon>Metazoa</taxon>
        <taxon>Ecdysozoa</taxon>
        <taxon>Arthropoda</taxon>
        <taxon>Hexapoda</taxon>
        <taxon>Insecta</taxon>
        <taxon>Pterygota</taxon>
        <taxon>Neoptera</taxon>
        <taxon>Endopterygota</taxon>
        <taxon>Lepidoptera</taxon>
        <taxon>Glossata</taxon>
        <taxon>Ditrysia</taxon>
        <taxon>Tineoidea</taxon>
        <taxon>Psychidae</taxon>
        <taxon>Oiketicinae</taxon>
        <taxon>Eumeta</taxon>
    </lineage>
</organism>
<gene>
    <name evidence="2" type="ORF">EVAR_47072_1</name>
</gene>
<dbReference type="AlphaFoldDB" id="A0A4C1WP48"/>
<name>A0A4C1WP48_EUMVA</name>
<comment type="caution">
    <text evidence="2">The sequence shown here is derived from an EMBL/GenBank/DDBJ whole genome shotgun (WGS) entry which is preliminary data.</text>
</comment>
<proteinExistence type="predicted"/>
<feature type="compositionally biased region" description="Polar residues" evidence="1">
    <location>
        <begin position="11"/>
        <end position="20"/>
    </location>
</feature>
<sequence>MARAGRLLAPQRQSGVTTSPSQFGPWEYIDKCTKIGKNNYLTLGCLNRGREYFKPDPRLLLYYAQVQPHSEYRCHSKLGHLYPE</sequence>
<feature type="region of interest" description="Disordered" evidence="1">
    <location>
        <begin position="1"/>
        <end position="20"/>
    </location>
</feature>
<reference evidence="2 3" key="1">
    <citation type="journal article" date="2019" name="Commun. Biol.">
        <title>The bagworm genome reveals a unique fibroin gene that provides high tensile strength.</title>
        <authorList>
            <person name="Kono N."/>
            <person name="Nakamura H."/>
            <person name="Ohtoshi R."/>
            <person name="Tomita M."/>
            <person name="Numata K."/>
            <person name="Arakawa K."/>
        </authorList>
    </citation>
    <scope>NUCLEOTIDE SEQUENCE [LARGE SCALE GENOMIC DNA]</scope>
</reference>